<dbReference type="Proteomes" id="UP000054771">
    <property type="component" value="Unassembled WGS sequence"/>
</dbReference>
<dbReference type="Pfam" id="PF20233">
    <property type="entry name" value="DUF6590"/>
    <property type="match status" value="1"/>
</dbReference>
<feature type="compositionally biased region" description="Basic and acidic residues" evidence="1">
    <location>
        <begin position="51"/>
        <end position="66"/>
    </location>
</feature>
<proteinExistence type="predicted"/>
<evidence type="ECO:0000256" key="1">
    <source>
        <dbReference type="SAM" id="MobiDB-lite"/>
    </source>
</evidence>
<dbReference type="AlphaFoldDB" id="A0A0U5C8A1"/>
<dbReference type="EMBL" id="CDMC01000004">
    <property type="protein sequence ID" value="CEL04825.1"/>
    <property type="molecule type" value="Genomic_DNA"/>
</dbReference>
<dbReference type="PANTHER" id="PTHR35391:SF5">
    <property type="entry name" value="DUF6590 DOMAIN-CONTAINING PROTEIN"/>
    <property type="match status" value="1"/>
</dbReference>
<sequence length="406" mass="46504">MSGSQNHHIYHNGRNRPSGSRSNRPSRHAAAYGTPDPFADLHRSPATPRNPHSEYDRTARYQEPHDLAQPPHYNLSGQSNTHYDHGPPSGYSRFQDPYYGDHHHPRPFPGHQQEEQYEHEEQYASYGYDQRYRRAQRIEGVPRYPHDPRYDNDQRLRHDARYEQDDQHDYAEGDDNYEPEGPEEAIGPDEPSPEDHQQTMGGHISIQPGHPNRVSTQGELDPRMSVVRDFDEFQLSVPGYVVQDLDYFEPGKVFSILWHESDGRDGRANNTHVSAGPLFRGRYNQAIYSTIRRMVVLRAFDQHSWCYSISTYGGRGLAKPGVDPSKHAIVHMADTPPRLGSNEPETTKEPLEVDPERFDETLHPKSRLNFGKIYTVEHNVKVLPIGVISAASMPRFIAYARAELAI</sequence>
<reference evidence="4" key="1">
    <citation type="journal article" date="2016" name="Genome Announc.">
        <title>Draft genome sequences of fungus Aspergillus calidoustus.</title>
        <authorList>
            <person name="Horn F."/>
            <person name="Linde J."/>
            <person name="Mattern D.J."/>
            <person name="Walther G."/>
            <person name="Guthke R."/>
            <person name="Scherlach K."/>
            <person name="Martin K."/>
            <person name="Brakhage A.A."/>
            <person name="Petzke L."/>
            <person name="Valiante V."/>
        </authorList>
    </citation>
    <scope>NUCLEOTIDE SEQUENCE [LARGE SCALE GENOMIC DNA]</scope>
    <source>
        <strain evidence="4">SF006504</strain>
    </source>
</reference>
<protein>
    <recommendedName>
        <fullName evidence="2">DUF6590 domain-containing protein</fullName>
    </recommendedName>
</protein>
<evidence type="ECO:0000313" key="4">
    <source>
        <dbReference type="Proteomes" id="UP000054771"/>
    </source>
</evidence>
<feature type="compositionally biased region" description="Acidic residues" evidence="1">
    <location>
        <begin position="172"/>
        <end position="187"/>
    </location>
</feature>
<organism evidence="3 4">
    <name type="scientific">Aspergillus calidoustus</name>
    <dbReference type="NCBI Taxonomy" id="454130"/>
    <lineage>
        <taxon>Eukaryota</taxon>
        <taxon>Fungi</taxon>
        <taxon>Dikarya</taxon>
        <taxon>Ascomycota</taxon>
        <taxon>Pezizomycotina</taxon>
        <taxon>Eurotiomycetes</taxon>
        <taxon>Eurotiomycetidae</taxon>
        <taxon>Eurotiales</taxon>
        <taxon>Aspergillaceae</taxon>
        <taxon>Aspergillus</taxon>
        <taxon>Aspergillus subgen. Nidulantes</taxon>
    </lineage>
</organism>
<dbReference type="PANTHER" id="PTHR35391">
    <property type="entry name" value="C2H2-TYPE DOMAIN-CONTAINING PROTEIN-RELATED"/>
    <property type="match status" value="1"/>
</dbReference>
<evidence type="ECO:0000313" key="3">
    <source>
        <dbReference type="EMBL" id="CEL04825.1"/>
    </source>
</evidence>
<gene>
    <name evidence="3" type="ORF">ASPCAL05950</name>
</gene>
<dbReference type="OrthoDB" id="3559580at2759"/>
<dbReference type="InterPro" id="IPR046497">
    <property type="entry name" value="DUF6590"/>
</dbReference>
<evidence type="ECO:0000259" key="2">
    <source>
        <dbReference type="Pfam" id="PF20233"/>
    </source>
</evidence>
<dbReference type="STRING" id="454130.A0A0U5C8A1"/>
<feature type="domain" description="DUF6590" evidence="2">
    <location>
        <begin position="246"/>
        <end position="397"/>
    </location>
</feature>
<feature type="region of interest" description="Disordered" evidence="1">
    <location>
        <begin position="163"/>
        <end position="218"/>
    </location>
</feature>
<accession>A0A0U5C8A1</accession>
<name>A0A0U5C8A1_ASPCI</name>
<keyword evidence="4" id="KW-1185">Reference proteome</keyword>
<feature type="region of interest" description="Disordered" evidence="1">
    <location>
        <begin position="1"/>
        <end position="119"/>
    </location>
</feature>